<evidence type="ECO:0000313" key="6">
    <source>
        <dbReference type="Proteomes" id="UP000033815"/>
    </source>
</evidence>
<proteinExistence type="inferred from homology"/>
<keyword evidence="2" id="KW-0547">Nucleotide-binding</keyword>
<dbReference type="EMBL" id="LCHP01000011">
    <property type="protein sequence ID" value="KKT36211.1"/>
    <property type="molecule type" value="Genomic_DNA"/>
</dbReference>
<dbReference type="SUPFAM" id="SSF52540">
    <property type="entry name" value="P-loop containing nucleoside triphosphate hydrolases"/>
    <property type="match status" value="1"/>
</dbReference>
<dbReference type="InterPro" id="IPR003593">
    <property type="entry name" value="AAA+_ATPase"/>
</dbReference>
<dbReference type="SUPFAM" id="SSF160246">
    <property type="entry name" value="EspE N-terminal domain-like"/>
    <property type="match status" value="1"/>
</dbReference>
<dbReference type="GO" id="GO:0005524">
    <property type="term" value="F:ATP binding"/>
    <property type="evidence" value="ECO:0007669"/>
    <property type="project" value="UniProtKB-KW"/>
</dbReference>
<dbReference type="CDD" id="cd01129">
    <property type="entry name" value="PulE-GspE-like"/>
    <property type="match status" value="1"/>
</dbReference>
<dbReference type="InterPro" id="IPR007831">
    <property type="entry name" value="T2SS_GspE_N"/>
</dbReference>
<dbReference type="Proteomes" id="UP000033815">
    <property type="component" value="Unassembled WGS sequence"/>
</dbReference>
<dbReference type="GO" id="GO:0016887">
    <property type="term" value="F:ATP hydrolysis activity"/>
    <property type="evidence" value="ECO:0007669"/>
    <property type="project" value="TreeGrafter"/>
</dbReference>
<dbReference type="GO" id="GO:0005886">
    <property type="term" value="C:plasma membrane"/>
    <property type="evidence" value="ECO:0007669"/>
    <property type="project" value="TreeGrafter"/>
</dbReference>
<evidence type="ECO:0000256" key="1">
    <source>
        <dbReference type="ARBA" id="ARBA00006611"/>
    </source>
</evidence>
<organism evidence="5 6">
    <name type="scientific">Candidatus Nomurabacteria bacterium GW2011_GWB1_44_12</name>
    <dbReference type="NCBI Taxonomy" id="1618748"/>
    <lineage>
        <taxon>Bacteria</taxon>
        <taxon>Candidatus Nomuraibacteriota</taxon>
    </lineage>
</organism>
<reference evidence="5 6" key="1">
    <citation type="journal article" date="2015" name="Nature">
        <title>rRNA introns, odd ribosomes, and small enigmatic genomes across a large radiation of phyla.</title>
        <authorList>
            <person name="Brown C.T."/>
            <person name="Hug L.A."/>
            <person name="Thomas B.C."/>
            <person name="Sharon I."/>
            <person name="Castelle C.J."/>
            <person name="Singh A."/>
            <person name="Wilkins M.J."/>
            <person name="Williams K.H."/>
            <person name="Banfield J.F."/>
        </authorList>
    </citation>
    <scope>NUCLEOTIDE SEQUENCE [LARGE SCALE GENOMIC DNA]</scope>
</reference>
<gene>
    <name evidence="5" type="ORF">UW25_C0011G0009</name>
</gene>
<dbReference type="PANTHER" id="PTHR30258:SF3">
    <property type="entry name" value="SLL1921 PROTEIN"/>
    <property type="match status" value="1"/>
</dbReference>
<dbReference type="InterPro" id="IPR027417">
    <property type="entry name" value="P-loop_NTPase"/>
</dbReference>
<sequence length="572" mass="63119">MHIAQEKLKSIVLESGLVTEEDFAVAVEESRRTGHSIQNIIIGRGKIPEDYFAELLSPYYGVPIVNLKKEESETINSEVLELIPEAYAKAKNVVLFEYDKKQGRAKLAMLDPFDYDTIEYVRAKLGAWVDVFLTTVPSLRYGLKQYKKKVGINFDQIISENVEQSLAVSGDADVAKLAAAVPIVSILDNVIDHAVSLNSSDIHFEPLDKELLVRFRIDGIMQEIVSLPQTIAPVLVARVKILAGMQIDEHRVPQDGRFRFDMDDGGSIDVRVNIMPVFHGEKVEMRILKGAARPLTLKDLGVSDEGIAVLYNEIKKPHGMILVTGPTGHGKTTSLYAILQILNTPSVNITTIEDPVEYEFPRVNQTQVNPKAGITFANGLRALLRQNPDIIMIGEIRDNETVEIAIHAALTGHLVLSSLHTNDATSALPRLLDMGAPAFLLSSTVNIVIAQRLVRRICASCTESYPASPEIVRLIQAQMALSGNKEAAIPSTLYRGRGCKVCGNSGFQGQIGIFELFRVTDAIRELILREATVGEIRKKAVEDGMTTMFEDGLDKVERGVTTIEEILRVVNE</sequence>
<comment type="caution">
    <text evidence="5">The sequence shown here is derived from an EMBL/GenBank/DDBJ whole genome shotgun (WGS) entry which is preliminary data.</text>
</comment>
<dbReference type="Gene3D" id="3.40.50.300">
    <property type="entry name" value="P-loop containing nucleotide triphosphate hydrolases"/>
    <property type="match status" value="1"/>
</dbReference>
<dbReference type="FunFam" id="3.40.50.300:FF:000398">
    <property type="entry name" value="Type IV pilus assembly ATPase PilB"/>
    <property type="match status" value="1"/>
</dbReference>
<comment type="similarity">
    <text evidence="1">Belongs to the GSP E family.</text>
</comment>
<dbReference type="SMART" id="SM00382">
    <property type="entry name" value="AAA"/>
    <property type="match status" value="1"/>
</dbReference>
<feature type="domain" description="Bacterial type II secretion system protein E" evidence="4">
    <location>
        <begin position="384"/>
        <end position="398"/>
    </location>
</feature>
<evidence type="ECO:0000313" key="5">
    <source>
        <dbReference type="EMBL" id="KKT36211.1"/>
    </source>
</evidence>
<evidence type="ECO:0000256" key="3">
    <source>
        <dbReference type="ARBA" id="ARBA00022840"/>
    </source>
</evidence>
<evidence type="ECO:0000256" key="2">
    <source>
        <dbReference type="ARBA" id="ARBA00022741"/>
    </source>
</evidence>
<dbReference type="AlphaFoldDB" id="A0A837I8N9"/>
<dbReference type="PROSITE" id="PS00662">
    <property type="entry name" value="T2SP_E"/>
    <property type="match status" value="1"/>
</dbReference>
<dbReference type="InterPro" id="IPR037257">
    <property type="entry name" value="T2SS_E_N_sf"/>
</dbReference>
<dbReference type="Gene3D" id="3.30.300.160">
    <property type="entry name" value="Type II secretion system, protein E, N-terminal domain"/>
    <property type="match status" value="1"/>
</dbReference>
<protein>
    <submittedName>
        <fullName evidence="5">Type II secretion system protein E</fullName>
    </submittedName>
</protein>
<dbReference type="InterPro" id="IPR001482">
    <property type="entry name" value="T2SS/T4SS_dom"/>
</dbReference>
<dbReference type="Pfam" id="PF00437">
    <property type="entry name" value="T2SSE"/>
    <property type="match status" value="1"/>
</dbReference>
<name>A0A837I8N9_9BACT</name>
<dbReference type="PANTHER" id="PTHR30258">
    <property type="entry name" value="TYPE II SECRETION SYSTEM PROTEIN GSPE-RELATED"/>
    <property type="match status" value="1"/>
</dbReference>
<dbReference type="Pfam" id="PF05157">
    <property type="entry name" value="MshEN"/>
    <property type="match status" value="1"/>
</dbReference>
<keyword evidence="3" id="KW-0067">ATP-binding</keyword>
<dbReference type="Gene3D" id="3.30.450.90">
    <property type="match status" value="1"/>
</dbReference>
<evidence type="ECO:0000259" key="4">
    <source>
        <dbReference type="PROSITE" id="PS00662"/>
    </source>
</evidence>
<accession>A0A837I8N9</accession>